<sequence>MTQAPTPGPLSGDDELIERGLRTIRTYDAVRSLRDALSATTSRLTGYDWNADPDSITKQQGDAFTAADKVFCDLDAAVAAHPDIDLPECEACNGTGKIEEPARTEGANQHSACVRSCDECDGCGFAPDERLAPTAPVEASGSEREDDPIDAQEIDGRHDVEPDAEDIEWPESPLANDLYRHIQSQFCLHDDEAAEEAGAVLSIMAKHGVDPNKLPLKLRPQPSGETRDIAWKILEEIPAINNLWSQFQGDIQAAIVTALEYYLHPQPIAKEGCVYVEVSGLTGTGKSAVMGEIEIALSALGLKVEHDAAFRSEKNATHADWREALDLYKPTVVLRERNVARPAPVASGGQHSSANDFPHGEVTDEWAERFCEAVNWSPDGQECKAVEGQVRCVSFRDLAKGYILSAIATQPAITSATAPVAETAGEAVARDKLVAGLADALAFIDDMGTDLHHARVADWYPEGAHNAASQMSEDMRLAGNRCATYEPLVDLNEAIAASHVPAQDDDKLRIACETARDALKCEGPEHELIYQRDRFALDRIATGPNLQRAIAAALKSTAAQEGGSK</sequence>
<evidence type="ECO:0000313" key="3">
    <source>
        <dbReference type="EMBL" id="QJI04837.1"/>
    </source>
</evidence>
<dbReference type="EMBL" id="MT141576">
    <property type="protein sequence ID" value="QJA67772.1"/>
    <property type="molecule type" value="Genomic_DNA"/>
</dbReference>
<reference evidence="1" key="1">
    <citation type="submission" date="2020-03" db="EMBL/GenBank/DDBJ databases">
        <title>The deep terrestrial virosphere.</title>
        <authorList>
            <person name="Holmfeldt K."/>
            <person name="Nilsson E."/>
            <person name="Simone D."/>
            <person name="Lopez-Fernandez M."/>
            <person name="Wu X."/>
            <person name="de Brujin I."/>
            <person name="Lundin D."/>
            <person name="Andersson A."/>
            <person name="Bertilsson S."/>
            <person name="Dopson M."/>
        </authorList>
    </citation>
    <scope>NUCLEOTIDE SEQUENCE</scope>
    <source>
        <strain evidence="3">MM415A00124</strain>
        <strain evidence="2">MM415B00156</strain>
        <strain evidence="1">TM448A00198</strain>
    </source>
</reference>
<organism evidence="1">
    <name type="scientific">viral metagenome</name>
    <dbReference type="NCBI Taxonomy" id="1070528"/>
    <lineage>
        <taxon>unclassified sequences</taxon>
        <taxon>metagenomes</taxon>
        <taxon>organismal metagenomes</taxon>
    </lineage>
</organism>
<dbReference type="AlphaFoldDB" id="A0A6H1ZBB2"/>
<evidence type="ECO:0000313" key="2">
    <source>
        <dbReference type="EMBL" id="QJA67772.1"/>
    </source>
</evidence>
<proteinExistence type="predicted"/>
<gene>
    <name evidence="3" type="ORF">MM415A00124_0012</name>
    <name evidence="2" type="ORF">MM415B00156_0012</name>
    <name evidence="1" type="ORF">TM448A00198_0008</name>
</gene>
<evidence type="ECO:0000313" key="1">
    <source>
        <dbReference type="EMBL" id="QJA45193.1"/>
    </source>
</evidence>
<name>A0A6H1ZBB2_9ZZZZ</name>
<accession>A0A6H1ZBB2</accession>
<dbReference type="EMBL" id="MT143987">
    <property type="protein sequence ID" value="QJA45193.1"/>
    <property type="molecule type" value="Genomic_DNA"/>
</dbReference>
<dbReference type="EMBL" id="MT145191">
    <property type="protein sequence ID" value="QJI04837.1"/>
    <property type="molecule type" value="Genomic_DNA"/>
</dbReference>
<protein>
    <submittedName>
        <fullName evidence="1">Uncharacterized protein</fullName>
    </submittedName>
</protein>